<keyword evidence="2 3" id="KW-0808">Transferase</keyword>
<keyword evidence="1 3" id="KW-0328">Glycosyltransferase</keyword>
<dbReference type="Pfam" id="PF01531">
    <property type="entry name" value="Glyco_transf_11"/>
    <property type="match status" value="1"/>
</dbReference>
<dbReference type="GO" id="GO:0032580">
    <property type="term" value="C:Golgi cisterna membrane"/>
    <property type="evidence" value="ECO:0007669"/>
    <property type="project" value="UniProtKB-SubCell"/>
</dbReference>
<keyword evidence="3" id="KW-1133">Transmembrane helix</keyword>
<organism evidence="5 6">
    <name type="scientific">Folsomia candida</name>
    <name type="common">Springtail</name>
    <dbReference type="NCBI Taxonomy" id="158441"/>
    <lineage>
        <taxon>Eukaryota</taxon>
        <taxon>Metazoa</taxon>
        <taxon>Ecdysozoa</taxon>
        <taxon>Arthropoda</taxon>
        <taxon>Hexapoda</taxon>
        <taxon>Collembola</taxon>
        <taxon>Entomobryomorpha</taxon>
        <taxon>Isotomoidea</taxon>
        <taxon>Isotomidae</taxon>
        <taxon>Proisotominae</taxon>
        <taxon>Folsomia</taxon>
    </lineage>
</organism>
<sequence>MSTKIKLALYFLILCSNYKSLKANGKDKNTGNGITESWASFINTLNHCTIQIFYKRLPHEHWDVPYKQLQILNIPLKFNFVIELLNDSGNRYVTTNSLLRDSRGIIQNFPFAENRFSLIYSNCHVALLFVPAVNPLQQIWGMVAFEEDPDYLVMIDLYPGYVHRQFNHYFLTSADFRVTSIILHCNMTSNILSIVCHTCTRPQNIPDQNDRSVILKKMFPLKDWDVPEFYKRLMTNMNRHPVQFITYRTFWKIPCSLRYCGLNTPRTSCPVTELILRLNFTPNDSFQNAIGHVLSNQMYRESELEERFYTPGVLVRDIWVKYGTEYKKYRYTIFALPAELDGTSLLKIFDFLSCSILIFLGGCSSLIMNKSKEFVFAPCMWTISIFLQQGTNILIKKEEVKVIRFRIFLTYCIILIWLFNAFTVGSIFSGEFFSLFASNRIPPLPKTLKELVQASEIPIFSFSSAINKDVTGPGNPTDVSTIKEFIIPGMLKKRAKRSPEYVQILKNLIAKVMWLGNSNSFGFALSLSLNKPLPSNKMPRPTIFAAIDGELILQNMEAFFGMFKKYFIVHNAKEEDLDAEILPWVTGRTPFGKIFEENIGFLAESGILHYWGKNFQKFNFLNEIKVLHDFRARLGIPEKNHTAYFQKAVITGKESNSVELAKEGNYKKLNSVTDPSHYFTLKNTSDHPIRRRAILLKTTNGLGNQLFQYACHYALARKHDLPLYVRIPHNLTHLAPPHFHSVKDRSFALHTLNVPLFAWNTIDESANVGNITYISDSDLLSGSYNVSSSFNLFSLRKGDYCQSQHYFAEYRSELKELFGFRRDHSFSQAVRSWEKFILEKNSGETVALHIRRGDFVRINATIPMSFYVSAISNILWKLGNVPVTFFVFSDDLNFIRNQFLPRAGPVLEHNEIYVVSDPNRLSGLDEFYLLTKCKNFIIPNSSFAWWAAYLARYEGKFVYAAKLRPAFVDWLYPKEENVERHMFYRWMYNHIYYPSGWIAINPRWDDE</sequence>
<keyword evidence="3" id="KW-0325">Glycoprotein</keyword>
<accession>A0A226D3F4</accession>
<keyword evidence="3" id="KW-0333">Golgi apparatus</keyword>
<dbReference type="OrthoDB" id="3226at2759"/>
<feature type="signal peptide" evidence="4">
    <location>
        <begin position="1"/>
        <end position="23"/>
    </location>
</feature>
<keyword evidence="3" id="KW-0812">Transmembrane</keyword>
<comment type="caution">
    <text evidence="3">Lacks conserved residue(s) required for the propagation of feature annotation.</text>
</comment>
<gene>
    <name evidence="5" type="ORF">Fcan01_25883</name>
</gene>
<evidence type="ECO:0000256" key="2">
    <source>
        <dbReference type="ARBA" id="ARBA00022679"/>
    </source>
</evidence>
<comment type="pathway">
    <text evidence="3">Protein modification; protein glycosylation.</text>
</comment>
<dbReference type="Gene3D" id="3.40.50.11350">
    <property type="match status" value="1"/>
</dbReference>
<feature type="chain" id="PRO_5012285182" description="L-Fucosyltransferase" evidence="4">
    <location>
        <begin position="24"/>
        <end position="1007"/>
    </location>
</feature>
<feature type="transmembrane region" description="Helical" evidence="3">
    <location>
        <begin position="348"/>
        <end position="368"/>
    </location>
</feature>
<name>A0A226D3F4_FOLCA</name>
<dbReference type="InterPro" id="IPR002516">
    <property type="entry name" value="Glyco_trans_11"/>
</dbReference>
<evidence type="ECO:0000313" key="5">
    <source>
        <dbReference type="EMBL" id="OXA39277.1"/>
    </source>
</evidence>
<dbReference type="GO" id="GO:0005975">
    <property type="term" value="P:carbohydrate metabolic process"/>
    <property type="evidence" value="ECO:0007669"/>
    <property type="project" value="InterPro"/>
</dbReference>
<dbReference type="Proteomes" id="UP000198287">
    <property type="component" value="Unassembled WGS sequence"/>
</dbReference>
<feature type="transmembrane region" description="Helical" evidence="3">
    <location>
        <begin position="407"/>
        <end position="428"/>
    </location>
</feature>
<reference evidence="5 6" key="1">
    <citation type="submission" date="2015-12" db="EMBL/GenBank/DDBJ databases">
        <title>The genome of Folsomia candida.</title>
        <authorList>
            <person name="Faddeeva A."/>
            <person name="Derks M.F."/>
            <person name="Anvar Y."/>
            <person name="Smit S."/>
            <person name="Van Straalen N."/>
            <person name="Roelofs D."/>
        </authorList>
    </citation>
    <scope>NUCLEOTIDE SEQUENCE [LARGE SCALE GENOMIC DNA]</scope>
    <source>
        <strain evidence="5 6">VU population</strain>
        <tissue evidence="5">Whole body</tissue>
    </source>
</reference>
<comment type="subcellular location">
    <subcellularLocation>
        <location evidence="3">Golgi apparatus</location>
        <location evidence="3">Golgi stack membrane</location>
        <topology evidence="3">Single-pass type II membrane protein</topology>
    </subcellularLocation>
</comment>
<dbReference type="EC" id="2.4.1.-" evidence="3"/>
<dbReference type="PANTHER" id="PTHR11927">
    <property type="entry name" value="GALACTOSIDE 2-L-FUCOSYLTRANSFERASE"/>
    <property type="match status" value="1"/>
</dbReference>
<keyword evidence="4" id="KW-0732">Signal</keyword>
<keyword evidence="3" id="KW-0735">Signal-anchor</keyword>
<dbReference type="EMBL" id="LNIX01000039">
    <property type="protein sequence ID" value="OXA39277.1"/>
    <property type="molecule type" value="Genomic_DNA"/>
</dbReference>
<keyword evidence="6" id="KW-1185">Reference proteome</keyword>
<dbReference type="AlphaFoldDB" id="A0A226D3F4"/>
<dbReference type="PANTHER" id="PTHR11927:SF9">
    <property type="entry name" value="L-FUCOSYLTRANSFERASE"/>
    <property type="match status" value="1"/>
</dbReference>
<dbReference type="UniPathway" id="UPA00378"/>
<evidence type="ECO:0000256" key="4">
    <source>
        <dbReference type="SAM" id="SignalP"/>
    </source>
</evidence>
<proteinExistence type="inferred from homology"/>
<dbReference type="GO" id="GO:0008107">
    <property type="term" value="F:galactoside 2-alpha-L-fucosyltransferase activity"/>
    <property type="evidence" value="ECO:0007669"/>
    <property type="project" value="InterPro"/>
</dbReference>
<evidence type="ECO:0000313" key="6">
    <source>
        <dbReference type="Proteomes" id="UP000198287"/>
    </source>
</evidence>
<evidence type="ECO:0000256" key="1">
    <source>
        <dbReference type="ARBA" id="ARBA00022676"/>
    </source>
</evidence>
<comment type="similarity">
    <text evidence="3">Belongs to the glycosyltransferase 11 family.</text>
</comment>
<evidence type="ECO:0000256" key="3">
    <source>
        <dbReference type="RuleBase" id="RU363129"/>
    </source>
</evidence>
<dbReference type="CDD" id="cd11301">
    <property type="entry name" value="Fut1_Fut2_like"/>
    <property type="match status" value="1"/>
</dbReference>
<protein>
    <recommendedName>
        <fullName evidence="3">L-Fucosyltransferase</fullName>
        <ecNumber evidence="3">2.4.1.-</ecNumber>
    </recommendedName>
</protein>
<comment type="caution">
    <text evidence="5">The sequence shown here is derived from an EMBL/GenBank/DDBJ whole genome shotgun (WGS) entry which is preliminary data.</text>
</comment>
<keyword evidence="3" id="KW-0472">Membrane</keyword>